<feature type="region of interest" description="Disordered" evidence="1">
    <location>
        <begin position="1"/>
        <end position="65"/>
    </location>
</feature>
<evidence type="ECO:0000313" key="3">
    <source>
        <dbReference type="Proteomes" id="UP001178507"/>
    </source>
</evidence>
<dbReference type="Proteomes" id="UP001178507">
    <property type="component" value="Unassembled WGS sequence"/>
</dbReference>
<sequence>MEEELALVLWQPPELPKTQPPAPAPQPVDETGKGKGANKRRKRGTHAANGSADDDDGGGADPTDAEAKVSCIDCAEDHRYGDTCSTGGSRCTSRRCKQCHNARRAVHSWYSKANRLDEWSKLSVDEKRQLTVANRGKGGTKGRRREVVGSEAVACTDSVGLRHEAPFLTKLQFFATLKERYTWATDESCEQEWTRVQGNSAAIWRRDEFGEQTVSLLKTATATSGRQLDHKKDSE</sequence>
<proteinExistence type="predicted"/>
<dbReference type="EMBL" id="CAUJNA010002228">
    <property type="protein sequence ID" value="CAJ1391934.1"/>
    <property type="molecule type" value="Genomic_DNA"/>
</dbReference>
<feature type="compositionally biased region" description="Basic residues" evidence="1">
    <location>
        <begin position="36"/>
        <end position="45"/>
    </location>
</feature>
<keyword evidence="3" id="KW-1185">Reference proteome</keyword>
<reference evidence="2" key="1">
    <citation type="submission" date="2023-08" db="EMBL/GenBank/DDBJ databases">
        <authorList>
            <person name="Chen Y."/>
            <person name="Shah S."/>
            <person name="Dougan E. K."/>
            <person name="Thang M."/>
            <person name="Chan C."/>
        </authorList>
    </citation>
    <scope>NUCLEOTIDE SEQUENCE</scope>
</reference>
<dbReference type="AlphaFoldDB" id="A0AA36IQC9"/>
<accession>A0AA36IQC9</accession>
<evidence type="ECO:0000313" key="2">
    <source>
        <dbReference type="EMBL" id="CAJ1391934.1"/>
    </source>
</evidence>
<name>A0AA36IQC9_9DINO</name>
<gene>
    <name evidence="2" type="ORF">EVOR1521_LOCUS17164</name>
</gene>
<comment type="caution">
    <text evidence="2">The sequence shown here is derived from an EMBL/GenBank/DDBJ whole genome shotgun (WGS) entry which is preliminary data.</text>
</comment>
<protein>
    <submittedName>
        <fullName evidence="2">Uncharacterized protein</fullName>
    </submittedName>
</protein>
<feature type="compositionally biased region" description="Pro residues" evidence="1">
    <location>
        <begin position="13"/>
        <end position="26"/>
    </location>
</feature>
<evidence type="ECO:0000256" key="1">
    <source>
        <dbReference type="SAM" id="MobiDB-lite"/>
    </source>
</evidence>
<organism evidence="2 3">
    <name type="scientific">Effrenium voratum</name>
    <dbReference type="NCBI Taxonomy" id="2562239"/>
    <lineage>
        <taxon>Eukaryota</taxon>
        <taxon>Sar</taxon>
        <taxon>Alveolata</taxon>
        <taxon>Dinophyceae</taxon>
        <taxon>Suessiales</taxon>
        <taxon>Symbiodiniaceae</taxon>
        <taxon>Effrenium</taxon>
    </lineage>
</organism>